<proteinExistence type="predicted"/>
<dbReference type="EMBL" id="ML180132">
    <property type="protein sequence ID" value="THU78800.1"/>
    <property type="molecule type" value="Genomic_DNA"/>
</dbReference>
<dbReference type="OrthoDB" id="3038990at2759"/>
<feature type="transmembrane region" description="Helical" evidence="1">
    <location>
        <begin position="166"/>
        <end position="184"/>
    </location>
</feature>
<name>A0A4S8KSV0_DENBC</name>
<evidence type="ECO:0000256" key="1">
    <source>
        <dbReference type="SAM" id="Phobius"/>
    </source>
</evidence>
<organism evidence="2 3">
    <name type="scientific">Dendrothele bispora (strain CBS 962.96)</name>
    <dbReference type="NCBI Taxonomy" id="1314807"/>
    <lineage>
        <taxon>Eukaryota</taxon>
        <taxon>Fungi</taxon>
        <taxon>Dikarya</taxon>
        <taxon>Basidiomycota</taxon>
        <taxon>Agaricomycotina</taxon>
        <taxon>Agaricomycetes</taxon>
        <taxon>Agaricomycetidae</taxon>
        <taxon>Agaricales</taxon>
        <taxon>Agaricales incertae sedis</taxon>
        <taxon>Dendrothele</taxon>
    </lineage>
</organism>
<evidence type="ECO:0000313" key="3">
    <source>
        <dbReference type="Proteomes" id="UP000297245"/>
    </source>
</evidence>
<evidence type="ECO:0000313" key="2">
    <source>
        <dbReference type="EMBL" id="THU78800.1"/>
    </source>
</evidence>
<feature type="transmembrane region" description="Helical" evidence="1">
    <location>
        <begin position="97"/>
        <end position="120"/>
    </location>
</feature>
<dbReference type="Proteomes" id="UP000297245">
    <property type="component" value="Unassembled WGS sequence"/>
</dbReference>
<gene>
    <name evidence="2" type="ORF">K435DRAFT_699396</name>
</gene>
<accession>A0A4S8KSV0</accession>
<feature type="transmembrane region" description="Helical" evidence="1">
    <location>
        <begin position="190"/>
        <end position="212"/>
    </location>
</feature>
<protein>
    <submittedName>
        <fullName evidence="2">Uncharacterized protein</fullName>
    </submittedName>
</protein>
<dbReference type="AlphaFoldDB" id="A0A4S8KSV0"/>
<keyword evidence="1" id="KW-0812">Transmembrane</keyword>
<sequence>MLSEQSHQTPLLAASVSNCHLYNLVAGVFFAFSNCSISLLFFYRLRAVYLYNRPVVLSFFLLWVGNAICVFLDPILQSVVDTRVPGTMVCAFWEIKPALFAVLVISSWMNDTAVFFAIAYRLYRISSYLDCQSLESKGRVGNRIWSFIRGKNLSAFLKAFLLDGQIFYLISFFMSIAVTVLILVPSNHDVTVHFILLIPHVAIMNCIACYVFRHVRLGNIREDSLTTVETSEIKFRTNLDFNSISSESETSQSREKYKSLDR</sequence>
<keyword evidence="1" id="KW-0472">Membrane</keyword>
<feature type="transmembrane region" description="Helical" evidence="1">
    <location>
        <begin position="55"/>
        <end position="77"/>
    </location>
</feature>
<feature type="transmembrane region" description="Helical" evidence="1">
    <location>
        <begin position="20"/>
        <end position="43"/>
    </location>
</feature>
<keyword evidence="1" id="KW-1133">Transmembrane helix</keyword>
<reference evidence="2 3" key="1">
    <citation type="journal article" date="2019" name="Nat. Ecol. Evol.">
        <title>Megaphylogeny resolves global patterns of mushroom evolution.</title>
        <authorList>
            <person name="Varga T."/>
            <person name="Krizsan K."/>
            <person name="Foldi C."/>
            <person name="Dima B."/>
            <person name="Sanchez-Garcia M."/>
            <person name="Sanchez-Ramirez S."/>
            <person name="Szollosi G.J."/>
            <person name="Szarkandi J.G."/>
            <person name="Papp V."/>
            <person name="Albert L."/>
            <person name="Andreopoulos W."/>
            <person name="Angelini C."/>
            <person name="Antonin V."/>
            <person name="Barry K.W."/>
            <person name="Bougher N.L."/>
            <person name="Buchanan P."/>
            <person name="Buyck B."/>
            <person name="Bense V."/>
            <person name="Catcheside P."/>
            <person name="Chovatia M."/>
            <person name="Cooper J."/>
            <person name="Damon W."/>
            <person name="Desjardin D."/>
            <person name="Finy P."/>
            <person name="Geml J."/>
            <person name="Haridas S."/>
            <person name="Hughes K."/>
            <person name="Justo A."/>
            <person name="Karasinski D."/>
            <person name="Kautmanova I."/>
            <person name="Kiss B."/>
            <person name="Kocsube S."/>
            <person name="Kotiranta H."/>
            <person name="LaButti K.M."/>
            <person name="Lechner B.E."/>
            <person name="Liimatainen K."/>
            <person name="Lipzen A."/>
            <person name="Lukacs Z."/>
            <person name="Mihaltcheva S."/>
            <person name="Morgado L.N."/>
            <person name="Niskanen T."/>
            <person name="Noordeloos M.E."/>
            <person name="Ohm R.A."/>
            <person name="Ortiz-Santana B."/>
            <person name="Ovrebo C."/>
            <person name="Racz N."/>
            <person name="Riley R."/>
            <person name="Savchenko A."/>
            <person name="Shiryaev A."/>
            <person name="Soop K."/>
            <person name="Spirin V."/>
            <person name="Szebenyi C."/>
            <person name="Tomsovsky M."/>
            <person name="Tulloss R.E."/>
            <person name="Uehling J."/>
            <person name="Grigoriev I.V."/>
            <person name="Vagvolgyi C."/>
            <person name="Papp T."/>
            <person name="Martin F.M."/>
            <person name="Miettinen O."/>
            <person name="Hibbett D.S."/>
            <person name="Nagy L.G."/>
        </authorList>
    </citation>
    <scope>NUCLEOTIDE SEQUENCE [LARGE SCALE GENOMIC DNA]</scope>
    <source>
        <strain evidence="2 3">CBS 962.96</strain>
    </source>
</reference>
<keyword evidence="3" id="KW-1185">Reference proteome</keyword>